<accession>A0A9P2MJL4</accession>
<dbReference type="InterPro" id="IPR044925">
    <property type="entry name" value="His-Me_finger_sf"/>
</dbReference>
<reference evidence="2" key="1">
    <citation type="submission" date="2018-06" db="EMBL/GenBank/DDBJ databases">
        <authorList>
            <consortium name="GenomeTrakr network: Whole genome sequencing for foodborne pathogen traceback"/>
        </authorList>
    </citation>
    <scope>NUCLEOTIDE SEQUENCE</scope>
    <source>
        <strain evidence="2">PSU-0700</strain>
    </source>
</reference>
<dbReference type="GO" id="GO:0004519">
    <property type="term" value="F:endonuclease activity"/>
    <property type="evidence" value="ECO:0007669"/>
    <property type="project" value="UniProtKB-KW"/>
</dbReference>
<dbReference type="AlphaFoldDB" id="A0A9P2MJL4"/>
<sequence length="183" mass="21041">MGNRFHKFTEEQKCWLFIHNELSRREATRLFNLRFQTELIEQQIINFRKRHALLTGRTGRFAPGQSSPSLSGAKGPNRTSFKRGHTPANKALVGEERVRGGYIYVKTVDGRWKLKHRLQHGGQVVRFWDGDANNLSPENLIPVTRSEHLILNRTGYSHTPEPVRDAHIAVAKLKAKIIEVKKK</sequence>
<proteinExistence type="predicted"/>
<dbReference type="Proteomes" id="UP000735456">
    <property type="component" value="Unassembled WGS sequence"/>
</dbReference>
<evidence type="ECO:0000313" key="3">
    <source>
        <dbReference type="Proteomes" id="UP000735456"/>
    </source>
</evidence>
<comment type="caution">
    <text evidence="2">The sequence shown here is derived from an EMBL/GenBank/DDBJ whole genome shotgun (WGS) entry which is preliminary data.</text>
</comment>
<keyword evidence="2" id="KW-0540">Nuclease</keyword>
<name>A0A9P2MJL4_ECOLX</name>
<gene>
    <name evidence="2" type="ORF">DP913_00630</name>
</gene>
<protein>
    <submittedName>
        <fullName evidence="2">HNH endonuclease</fullName>
    </submittedName>
</protein>
<feature type="region of interest" description="Disordered" evidence="1">
    <location>
        <begin position="60"/>
        <end position="90"/>
    </location>
</feature>
<keyword evidence="2" id="KW-0378">Hydrolase</keyword>
<dbReference type="EMBL" id="AATQVU010000001">
    <property type="protein sequence ID" value="EFO3163571.1"/>
    <property type="molecule type" value="Genomic_DNA"/>
</dbReference>
<organism evidence="2 3">
    <name type="scientific">Escherichia coli O8</name>
    <dbReference type="NCBI Taxonomy" id="1010796"/>
    <lineage>
        <taxon>Bacteria</taxon>
        <taxon>Pseudomonadati</taxon>
        <taxon>Pseudomonadota</taxon>
        <taxon>Gammaproteobacteria</taxon>
        <taxon>Enterobacterales</taxon>
        <taxon>Enterobacteriaceae</taxon>
        <taxon>Escherichia</taxon>
    </lineage>
</organism>
<keyword evidence="2" id="KW-0255">Endonuclease</keyword>
<evidence type="ECO:0000256" key="1">
    <source>
        <dbReference type="SAM" id="MobiDB-lite"/>
    </source>
</evidence>
<evidence type="ECO:0000313" key="2">
    <source>
        <dbReference type="EMBL" id="EFO3163571.1"/>
    </source>
</evidence>
<dbReference type="SUPFAM" id="SSF54060">
    <property type="entry name" value="His-Me finger endonucleases"/>
    <property type="match status" value="1"/>
</dbReference>